<feature type="transmembrane region" description="Helical" evidence="5">
    <location>
        <begin position="176"/>
        <end position="195"/>
    </location>
</feature>
<dbReference type="GO" id="GO:0016874">
    <property type="term" value="F:ligase activity"/>
    <property type="evidence" value="ECO:0007669"/>
    <property type="project" value="UniProtKB-KW"/>
</dbReference>
<feature type="transmembrane region" description="Helical" evidence="5">
    <location>
        <begin position="224"/>
        <end position="241"/>
    </location>
</feature>
<dbReference type="EMBL" id="JBHMAA010000016">
    <property type="protein sequence ID" value="MFB9950262.1"/>
    <property type="molecule type" value="Genomic_DNA"/>
</dbReference>
<name>A0ABV6AI91_9HYPH</name>
<keyword evidence="4 5" id="KW-0472">Membrane</keyword>
<evidence type="ECO:0000313" key="7">
    <source>
        <dbReference type="EMBL" id="MFB9950262.1"/>
    </source>
</evidence>
<evidence type="ECO:0000256" key="4">
    <source>
        <dbReference type="ARBA" id="ARBA00023136"/>
    </source>
</evidence>
<gene>
    <name evidence="7" type="ORF">ACFFP0_15495</name>
</gene>
<feature type="transmembrane region" description="Helical" evidence="5">
    <location>
        <begin position="431"/>
        <end position="450"/>
    </location>
</feature>
<feature type="transmembrane region" description="Helical" evidence="5">
    <location>
        <begin position="44"/>
        <end position="62"/>
    </location>
</feature>
<feature type="transmembrane region" description="Helical" evidence="5">
    <location>
        <begin position="131"/>
        <end position="149"/>
    </location>
</feature>
<feature type="transmembrane region" description="Helical" evidence="5">
    <location>
        <begin position="373"/>
        <end position="395"/>
    </location>
</feature>
<dbReference type="Proteomes" id="UP001589692">
    <property type="component" value="Unassembled WGS sequence"/>
</dbReference>
<keyword evidence="8" id="KW-1185">Reference proteome</keyword>
<dbReference type="PANTHER" id="PTHR37422">
    <property type="entry name" value="TEICHURONIC ACID BIOSYNTHESIS PROTEIN TUAE"/>
    <property type="match status" value="1"/>
</dbReference>
<keyword evidence="3 5" id="KW-1133">Transmembrane helix</keyword>
<evidence type="ECO:0000256" key="3">
    <source>
        <dbReference type="ARBA" id="ARBA00022989"/>
    </source>
</evidence>
<feature type="transmembrane region" description="Helical" evidence="5">
    <location>
        <begin position="15"/>
        <end position="35"/>
    </location>
</feature>
<feature type="transmembrane region" description="Helical" evidence="5">
    <location>
        <begin position="407"/>
        <end position="425"/>
    </location>
</feature>
<evidence type="ECO:0000256" key="1">
    <source>
        <dbReference type="ARBA" id="ARBA00004141"/>
    </source>
</evidence>
<comment type="caution">
    <text evidence="7">The sequence shown here is derived from an EMBL/GenBank/DDBJ whole genome shotgun (WGS) entry which is preliminary data.</text>
</comment>
<feature type="transmembrane region" description="Helical" evidence="5">
    <location>
        <begin position="99"/>
        <end position="119"/>
    </location>
</feature>
<dbReference type="InterPro" id="IPR007016">
    <property type="entry name" value="O-antigen_ligase-rel_domated"/>
</dbReference>
<evidence type="ECO:0000256" key="2">
    <source>
        <dbReference type="ARBA" id="ARBA00022692"/>
    </source>
</evidence>
<organism evidence="7 8">
    <name type="scientific">Rhizobium puerariae</name>
    <dbReference type="NCBI Taxonomy" id="1585791"/>
    <lineage>
        <taxon>Bacteria</taxon>
        <taxon>Pseudomonadati</taxon>
        <taxon>Pseudomonadota</taxon>
        <taxon>Alphaproteobacteria</taxon>
        <taxon>Hyphomicrobiales</taxon>
        <taxon>Rhizobiaceae</taxon>
        <taxon>Rhizobium/Agrobacterium group</taxon>
        <taxon>Rhizobium</taxon>
    </lineage>
</organism>
<feature type="transmembrane region" description="Helical" evidence="5">
    <location>
        <begin position="247"/>
        <end position="265"/>
    </location>
</feature>
<dbReference type="Pfam" id="PF04932">
    <property type="entry name" value="Wzy_C"/>
    <property type="match status" value="1"/>
</dbReference>
<keyword evidence="7" id="KW-0436">Ligase</keyword>
<comment type="subcellular location">
    <subcellularLocation>
        <location evidence="1">Membrane</location>
        <topology evidence="1">Multi-pass membrane protein</topology>
    </subcellularLocation>
</comment>
<dbReference type="InterPro" id="IPR051533">
    <property type="entry name" value="WaaL-like"/>
</dbReference>
<evidence type="ECO:0000313" key="8">
    <source>
        <dbReference type="Proteomes" id="UP001589692"/>
    </source>
</evidence>
<dbReference type="PANTHER" id="PTHR37422:SF23">
    <property type="entry name" value="TEICHURONIC ACID BIOSYNTHESIS PROTEIN TUAE"/>
    <property type="match status" value="1"/>
</dbReference>
<feature type="domain" description="O-antigen ligase-related" evidence="6">
    <location>
        <begin position="231"/>
        <end position="378"/>
    </location>
</feature>
<sequence length="475" mass="51094">MSIALALLNYGAVDLISVSIVTIPIFSLLIVIFVVDGVPDHTRAMMGVGLAVLAVSIAWVALQAMPMPGGILAQASWRNVQGIAAGRLATISETPGDDWAALLRLALPFGVFLLGLLLFRDDRRAMAALKLLAISGGVISILSIGQFYLAPRTLLFGPKTGYLDSLTGFFVNRNTAATYFGLLALLTGAMAWRLVGETDFPRLFAAIERLRPLKPDERRHIRRLFWYGSSFLVSVIALVLTKSRAGVGASLAAMLVMAVLIALRPSRRASGSRRSGNGESWNIRRIIVSLAAISLVALFLLFLAGRVLLRAQVQGVNDTRFCVMPGIVRAVIDHLPWGAGLASFESVFPAYRDAACGIENVWDRAHNVYLEGMFSLGLAFPPLLVVVAAGLAWACIKGMRTRRRFRFAGEAGLSSLLLVALHSAFDFSMQISGLAIFFAAAMAPIVSICTGTPGRDLERRADIPDSAPFPQALNS</sequence>
<reference evidence="7 8" key="1">
    <citation type="submission" date="2024-09" db="EMBL/GenBank/DDBJ databases">
        <authorList>
            <person name="Sun Q."/>
            <person name="Mori K."/>
        </authorList>
    </citation>
    <scope>NUCLEOTIDE SEQUENCE [LARGE SCALE GENOMIC DNA]</scope>
    <source>
        <strain evidence="7 8">TBRC 4938</strain>
    </source>
</reference>
<feature type="transmembrane region" description="Helical" evidence="5">
    <location>
        <begin position="286"/>
        <end position="309"/>
    </location>
</feature>
<dbReference type="RefSeq" id="WP_377262364.1">
    <property type="nucleotide sequence ID" value="NZ_JBHMAA010000016.1"/>
</dbReference>
<evidence type="ECO:0000259" key="6">
    <source>
        <dbReference type="Pfam" id="PF04932"/>
    </source>
</evidence>
<protein>
    <submittedName>
        <fullName evidence="7">O-antigen ligase family protein</fullName>
    </submittedName>
</protein>
<proteinExistence type="predicted"/>
<evidence type="ECO:0000256" key="5">
    <source>
        <dbReference type="SAM" id="Phobius"/>
    </source>
</evidence>
<keyword evidence="2 5" id="KW-0812">Transmembrane</keyword>
<accession>A0ABV6AI91</accession>